<protein>
    <submittedName>
        <fullName evidence="1">Uncharacterized protein</fullName>
    </submittedName>
</protein>
<accession>A0AAV7TLL5</accession>
<proteinExistence type="predicted"/>
<name>A0AAV7TLL5_PLEWA</name>
<gene>
    <name evidence="1" type="ORF">NDU88_002757</name>
</gene>
<dbReference type="AlphaFoldDB" id="A0AAV7TLL5"/>
<organism evidence="1 2">
    <name type="scientific">Pleurodeles waltl</name>
    <name type="common">Iberian ribbed newt</name>
    <dbReference type="NCBI Taxonomy" id="8319"/>
    <lineage>
        <taxon>Eukaryota</taxon>
        <taxon>Metazoa</taxon>
        <taxon>Chordata</taxon>
        <taxon>Craniata</taxon>
        <taxon>Vertebrata</taxon>
        <taxon>Euteleostomi</taxon>
        <taxon>Amphibia</taxon>
        <taxon>Batrachia</taxon>
        <taxon>Caudata</taxon>
        <taxon>Salamandroidea</taxon>
        <taxon>Salamandridae</taxon>
        <taxon>Pleurodelinae</taxon>
        <taxon>Pleurodeles</taxon>
    </lineage>
</organism>
<dbReference type="EMBL" id="JANPWB010000006">
    <property type="protein sequence ID" value="KAJ1177502.1"/>
    <property type="molecule type" value="Genomic_DNA"/>
</dbReference>
<evidence type="ECO:0000313" key="2">
    <source>
        <dbReference type="Proteomes" id="UP001066276"/>
    </source>
</evidence>
<comment type="caution">
    <text evidence="1">The sequence shown here is derived from an EMBL/GenBank/DDBJ whole genome shotgun (WGS) entry which is preliminary data.</text>
</comment>
<sequence length="146" mass="16487">MSTETCAEVLNVLPEIPVILRNTETQSPVRQTNEPPSIKRMGACSLSNQRINRQPRGRDATGATPNVALVRIMNGRSPKKYFGSLSYCKGNAMVTTQLTNKQHLRPITFRRRLQGYRMASNSNAVNEYCNEQWERQNPYAQANTSV</sequence>
<reference evidence="1" key="1">
    <citation type="journal article" date="2022" name="bioRxiv">
        <title>Sequencing and chromosome-scale assembly of the giantPleurodeles waltlgenome.</title>
        <authorList>
            <person name="Brown T."/>
            <person name="Elewa A."/>
            <person name="Iarovenko S."/>
            <person name="Subramanian E."/>
            <person name="Araus A.J."/>
            <person name="Petzold A."/>
            <person name="Susuki M."/>
            <person name="Suzuki K.-i.T."/>
            <person name="Hayashi T."/>
            <person name="Toyoda A."/>
            <person name="Oliveira C."/>
            <person name="Osipova E."/>
            <person name="Leigh N.D."/>
            <person name="Simon A."/>
            <person name="Yun M.H."/>
        </authorList>
    </citation>
    <scope>NUCLEOTIDE SEQUENCE</scope>
    <source>
        <strain evidence="1">20211129_DDA</strain>
        <tissue evidence="1">Liver</tissue>
    </source>
</reference>
<keyword evidence="2" id="KW-1185">Reference proteome</keyword>
<evidence type="ECO:0000313" key="1">
    <source>
        <dbReference type="EMBL" id="KAJ1177502.1"/>
    </source>
</evidence>
<dbReference type="Proteomes" id="UP001066276">
    <property type="component" value="Chromosome 3_2"/>
</dbReference>